<protein>
    <submittedName>
        <fullName evidence="1">Uncharacterized protein</fullName>
    </submittedName>
</protein>
<comment type="caution">
    <text evidence="1">The sequence shown here is derived from an EMBL/GenBank/DDBJ whole genome shotgun (WGS) entry which is preliminary data.</text>
</comment>
<dbReference type="EMBL" id="JABVXQ010000005">
    <property type="protein sequence ID" value="KAF6109471.1"/>
    <property type="molecule type" value="Genomic_DNA"/>
</dbReference>
<dbReference type="Proteomes" id="UP000664940">
    <property type="component" value="Unassembled WGS sequence"/>
</dbReference>
<accession>A0A834AGX5</accession>
<gene>
    <name evidence="1" type="ORF">HJG60_010746</name>
</gene>
<name>A0A834AGX5_9CHIR</name>
<dbReference type="AlphaFoldDB" id="A0A834AGX5"/>
<reference evidence="1 2" key="1">
    <citation type="journal article" date="2020" name="Nature">
        <title>Six reference-quality genomes reveal evolution of bat adaptations.</title>
        <authorList>
            <person name="Jebb D."/>
            <person name="Huang Z."/>
            <person name="Pippel M."/>
            <person name="Hughes G.M."/>
            <person name="Lavrichenko K."/>
            <person name="Devanna P."/>
            <person name="Winkler S."/>
            <person name="Jermiin L.S."/>
            <person name="Skirmuntt E.C."/>
            <person name="Katzourakis A."/>
            <person name="Burkitt-Gray L."/>
            <person name="Ray D.A."/>
            <person name="Sullivan K.A.M."/>
            <person name="Roscito J.G."/>
            <person name="Kirilenko B.M."/>
            <person name="Davalos L.M."/>
            <person name="Corthals A.P."/>
            <person name="Power M.L."/>
            <person name="Jones G."/>
            <person name="Ransome R.D."/>
            <person name="Dechmann D.K.N."/>
            <person name="Locatelli A.G."/>
            <person name="Puechmaille S.J."/>
            <person name="Fedrigo O."/>
            <person name="Jarvis E.D."/>
            <person name="Hiller M."/>
            <person name="Vernes S.C."/>
            <person name="Myers E.W."/>
            <person name="Teeling E.C."/>
        </authorList>
    </citation>
    <scope>NUCLEOTIDE SEQUENCE [LARGE SCALE GENOMIC DNA]</scope>
    <source>
        <strain evidence="1">Bat1K_MPI-CBG_1</strain>
    </source>
</reference>
<proteinExistence type="predicted"/>
<sequence>MRRVSSVTVPVGRLSVSRGTRHPPGEEVFCQPVVSLRAAALPHGLSDITRRLAQRACHSSGPRWLLCTARDTVTVALRLRHPWLWQSGAPPAGSFRRSLFRLRLPGFRAGPQLSAPPPCPPPCQCHRPGVPSFHGLGPPSCLGCTWPLHLRCVQF</sequence>
<evidence type="ECO:0000313" key="1">
    <source>
        <dbReference type="EMBL" id="KAF6109471.1"/>
    </source>
</evidence>
<evidence type="ECO:0000313" key="2">
    <source>
        <dbReference type="Proteomes" id="UP000664940"/>
    </source>
</evidence>
<organism evidence="1 2">
    <name type="scientific">Phyllostomus discolor</name>
    <name type="common">pale spear-nosed bat</name>
    <dbReference type="NCBI Taxonomy" id="89673"/>
    <lineage>
        <taxon>Eukaryota</taxon>
        <taxon>Metazoa</taxon>
        <taxon>Chordata</taxon>
        <taxon>Craniata</taxon>
        <taxon>Vertebrata</taxon>
        <taxon>Euteleostomi</taxon>
        <taxon>Mammalia</taxon>
        <taxon>Eutheria</taxon>
        <taxon>Laurasiatheria</taxon>
        <taxon>Chiroptera</taxon>
        <taxon>Yangochiroptera</taxon>
        <taxon>Phyllostomidae</taxon>
        <taxon>Phyllostominae</taxon>
        <taxon>Phyllostomus</taxon>
    </lineage>
</organism>